<comment type="caution">
    <text evidence="2">The sequence shown here is derived from an EMBL/GenBank/DDBJ whole genome shotgun (WGS) entry which is preliminary data.</text>
</comment>
<evidence type="ECO:0000313" key="3">
    <source>
        <dbReference type="Proteomes" id="UP001501447"/>
    </source>
</evidence>
<feature type="compositionally biased region" description="Gly residues" evidence="1">
    <location>
        <begin position="25"/>
        <end position="39"/>
    </location>
</feature>
<evidence type="ECO:0000256" key="1">
    <source>
        <dbReference type="SAM" id="MobiDB-lite"/>
    </source>
</evidence>
<reference evidence="3" key="1">
    <citation type="journal article" date="2019" name="Int. J. Syst. Evol. Microbiol.">
        <title>The Global Catalogue of Microorganisms (GCM) 10K type strain sequencing project: providing services to taxonomists for standard genome sequencing and annotation.</title>
        <authorList>
            <consortium name="The Broad Institute Genomics Platform"/>
            <consortium name="The Broad Institute Genome Sequencing Center for Infectious Disease"/>
            <person name="Wu L."/>
            <person name="Ma J."/>
        </authorList>
    </citation>
    <scope>NUCLEOTIDE SEQUENCE [LARGE SCALE GENOMIC DNA]</scope>
    <source>
        <strain evidence="3">JCM 16373</strain>
    </source>
</reference>
<evidence type="ECO:0000313" key="2">
    <source>
        <dbReference type="EMBL" id="GAA2621835.1"/>
    </source>
</evidence>
<proteinExistence type="predicted"/>
<sequence length="66" mass="6752">MPEEFVARLGQRGLAMDGLAQGEQPGPGGEQLQGGGGFDGMTDVCDIGGGHGFNGIVELSVKTFTR</sequence>
<name>A0ABP6CJJ1_9ACTN</name>
<protein>
    <submittedName>
        <fullName evidence="2">Uncharacterized protein</fullName>
    </submittedName>
</protein>
<dbReference type="EMBL" id="BAAARJ010000012">
    <property type="protein sequence ID" value="GAA2621835.1"/>
    <property type="molecule type" value="Genomic_DNA"/>
</dbReference>
<accession>A0ABP6CJJ1</accession>
<gene>
    <name evidence="2" type="ORF">GCM10009863_39920</name>
</gene>
<feature type="region of interest" description="Disordered" evidence="1">
    <location>
        <begin position="18"/>
        <end position="40"/>
    </location>
</feature>
<keyword evidence="3" id="KW-1185">Reference proteome</keyword>
<organism evidence="2 3">
    <name type="scientific">Streptomyces axinellae</name>
    <dbReference type="NCBI Taxonomy" id="552788"/>
    <lineage>
        <taxon>Bacteria</taxon>
        <taxon>Bacillati</taxon>
        <taxon>Actinomycetota</taxon>
        <taxon>Actinomycetes</taxon>
        <taxon>Kitasatosporales</taxon>
        <taxon>Streptomycetaceae</taxon>
        <taxon>Streptomyces</taxon>
    </lineage>
</organism>
<dbReference type="Proteomes" id="UP001501447">
    <property type="component" value="Unassembled WGS sequence"/>
</dbReference>